<name>A0A3S9A2I1_9BACL</name>
<sequence length="228" mass="24797">MPDVIALGPLRLDAVLLAALIAGAAGFIAIKLKVAGTERADLWEKLYVNAAIITLLCWKLLFLLREPSMLWERPSSLVIVRGSGFDAIVGVAIAVVYIAYVRYRRQISGLMMLDMWPFAVIPAGLVWTLLTNTLYGLPYTVLYALVYAMMLRVDAVPGNGRIASMAWLGSGIGGLLVSLFAPYAPGVVPELTFGLTRLQWLFVGCGLVGALLPLPAPAWDKEKESRTY</sequence>
<organism evidence="2 3">
    <name type="scientific">Paenibacillus albus</name>
    <dbReference type="NCBI Taxonomy" id="2495582"/>
    <lineage>
        <taxon>Bacteria</taxon>
        <taxon>Bacillati</taxon>
        <taxon>Bacillota</taxon>
        <taxon>Bacilli</taxon>
        <taxon>Bacillales</taxon>
        <taxon>Paenibacillaceae</taxon>
        <taxon>Paenibacillus</taxon>
    </lineage>
</organism>
<reference evidence="3" key="1">
    <citation type="submission" date="2018-12" db="EMBL/GenBank/DDBJ databases">
        <title>Genome sequence of Peanibacillus sp.</title>
        <authorList>
            <person name="Subramani G."/>
            <person name="Srinivasan S."/>
            <person name="Kim M.K."/>
        </authorList>
    </citation>
    <scope>NUCLEOTIDE SEQUENCE [LARGE SCALE GENOMIC DNA]</scope>
    <source>
        <strain evidence="3">18JY67-1</strain>
    </source>
</reference>
<evidence type="ECO:0008006" key="4">
    <source>
        <dbReference type="Google" id="ProtNLM"/>
    </source>
</evidence>
<dbReference type="KEGG" id="palb:EJC50_09730"/>
<feature type="transmembrane region" description="Helical" evidence="1">
    <location>
        <begin position="14"/>
        <end position="34"/>
    </location>
</feature>
<feature type="transmembrane region" description="Helical" evidence="1">
    <location>
        <begin position="136"/>
        <end position="153"/>
    </location>
</feature>
<dbReference type="EMBL" id="CP034437">
    <property type="protein sequence ID" value="AZN39896.1"/>
    <property type="molecule type" value="Genomic_DNA"/>
</dbReference>
<evidence type="ECO:0000256" key="1">
    <source>
        <dbReference type="SAM" id="Phobius"/>
    </source>
</evidence>
<keyword evidence="1" id="KW-1133">Transmembrane helix</keyword>
<dbReference type="RefSeq" id="WP_126014927.1">
    <property type="nucleotide sequence ID" value="NZ_CP034437.1"/>
</dbReference>
<feature type="transmembrane region" description="Helical" evidence="1">
    <location>
        <begin position="110"/>
        <end position="130"/>
    </location>
</feature>
<feature type="transmembrane region" description="Helical" evidence="1">
    <location>
        <begin position="165"/>
        <end position="186"/>
    </location>
</feature>
<gene>
    <name evidence="2" type="ORF">EJC50_09730</name>
</gene>
<keyword evidence="3" id="KW-1185">Reference proteome</keyword>
<protein>
    <recommendedName>
        <fullName evidence="4">Prolipoprotein diacylglyceryl transferase</fullName>
    </recommendedName>
</protein>
<dbReference type="OrthoDB" id="2611867at2"/>
<accession>A0A3S9A2I1</accession>
<evidence type="ECO:0000313" key="3">
    <source>
        <dbReference type="Proteomes" id="UP000272528"/>
    </source>
</evidence>
<keyword evidence="1" id="KW-0472">Membrane</keyword>
<keyword evidence="1" id="KW-0812">Transmembrane</keyword>
<proteinExistence type="predicted"/>
<feature type="transmembrane region" description="Helical" evidence="1">
    <location>
        <begin position="46"/>
        <end position="64"/>
    </location>
</feature>
<dbReference type="AlphaFoldDB" id="A0A3S9A2I1"/>
<feature type="transmembrane region" description="Helical" evidence="1">
    <location>
        <begin position="84"/>
        <end position="103"/>
    </location>
</feature>
<evidence type="ECO:0000313" key="2">
    <source>
        <dbReference type="EMBL" id="AZN39896.1"/>
    </source>
</evidence>
<dbReference type="Proteomes" id="UP000272528">
    <property type="component" value="Chromosome"/>
</dbReference>
<feature type="transmembrane region" description="Helical" evidence="1">
    <location>
        <begin position="198"/>
        <end position="219"/>
    </location>
</feature>